<sequence length="121" mass="14166">MKKFVIYSVILFFVSCAEEKNNSPSETAKIVAESFYQGDKTTLKKYTTEEGFANFSSIQHMFSQPKDSEANFRIIDQKTENDVAWIKYETSYDKKPGIFKLVKVDNQWKVTARRPREKMPF</sequence>
<accession>A0A1M5K859</accession>
<dbReference type="STRING" id="1073325.SAMN05444483_11373"/>
<dbReference type="Proteomes" id="UP000183945">
    <property type="component" value="Unassembled WGS sequence"/>
</dbReference>
<dbReference type="OrthoDB" id="1449606at2"/>
<organism evidence="1 2">
    <name type="scientific">Salegentibacter echinorum</name>
    <dbReference type="NCBI Taxonomy" id="1073325"/>
    <lineage>
        <taxon>Bacteria</taxon>
        <taxon>Pseudomonadati</taxon>
        <taxon>Bacteroidota</taxon>
        <taxon>Flavobacteriia</taxon>
        <taxon>Flavobacteriales</taxon>
        <taxon>Flavobacteriaceae</taxon>
        <taxon>Salegentibacter</taxon>
    </lineage>
</organism>
<dbReference type="PROSITE" id="PS51257">
    <property type="entry name" value="PROKAR_LIPOPROTEIN"/>
    <property type="match status" value="1"/>
</dbReference>
<dbReference type="EMBL" id="FQVT01000013">
    <property type="protein sequence ID" value="SHG48760.1"/>
    <property type="molecule type" value="Genomic_DNA"/>
</dbReference>
<reference evidence="2" key="1">
    <citation type="submission" date="2016-11" db="EMBL/GenBank/DDBJ databases">
        <authorList>
            <person name="Varghese N."/>
            <person name="Submissions S."/>
        </authorList>
    </citation>
    <scope>NUCLEOTIDE SEQUENCE [LARGE SCALE GENOMIC DNA]</scope>
    <source>
        <strain evidence="2">DSM 24579</strain>
    </source>
</reference>
<name>A0A1M5K859_SALEC</name>
<evidence type="ECO:0008006" key="3">
    <source>
        <dbReference type="Google" id="ProtNLM"/>
    </source>
</evidence>
<proteinExistence type="predicted"/>
<dbReference type="AlphaFoldDB" id="A0A1M5K859"/>
<dbReference type="RefSeq" id="WP_072881033.1">
    <property type="nucleotide sequence ID" value="NZ_FQVT01000013.1"/>
</dbReference>
<evidence type="ECO:0000313" key="2">
    <source>
        <dbReference type="Proteomes" id="UP000183945"/>
    </source>
</evidence>
<protein>
    <recommendedName>
        <fullName evidence="3">DUF4878 domain-containing protein</fullName>
    </recommendedName>
</protein>
<gene>
    <name evidence="1" type="ORF">SAMN05444483_11373</name>
</gene>
<evidence type="ECO:0000313" key="1">
    <source>
        <dbReference type="EMBL" id="SHG48760.1"/>
    </source>
</evidence>
<keyword evidence="2" id="KW-1185">Reference proteome</keyword>